<organism evidence="1">
    <name type="scientific">marine sediment metagenome</name>
    <dbReference type="NCBI Taxonomy" id="412755"/>
    <lineage>
        <taxon>unclassified sequences</taxon>
        <taxon>metagenomes</taxon>
        <taxon>ecological metagenomes</taxon>
    </lineage>
</organism>
<comment type="caution">
    <text evidence="1">The sequence shown here is derived from an EMBL/GenBank/DDBJ whole genome shotgun (WGS) entry which is preliminary data.</text>
</comment>
<name>X1U4K0_9ZZZZ</name>
<sequence length="50" mass="6047">MIEMAKKKEKNIIGFELEKEYKLIDISDEIIKICEEDIKRAKEEMENEEE</sequence>
<proteinExistence type="predicted"/>
<protein>
    <submittedName>
        <fullName evidence="1">Uncharacterized protein</fullName>
    </submittedName>
</protein>
<reference evidence="1" key="1">
    <citation type="journal article" date="2014" name="Front. Microbiol.">
        <title>High frequency of phylogenetically diverse reductive dehalogenase-homologous genes in deep subseafloor sedimentary metagenomes.</title>
        <authorList>
            <person name="Kawai M."/>
            <person name="Futagami T."/>
            <person name="Toyoda A."/>
            <person name="Takaki Y."/>
            <person name="Nishi S."/>
            <person name="Hori S."/>
            <person name="Arai W."/>
            <person name="Tsubouchi T."/>
            <person name="Morono Y."/>
            <person name="Uchiyama I."/>
            <person name="Ito T."/>
            <person name="Fujiyama A."/>
            <person name="Inagaki F."/>
            <person name="Takami H."/>
        </authorList>
    </citation>
    <scope>NUCLEOTIDE SEQUENCE</scope>
    <source>
        <strain evidence="1">Expedition CK06-06</strain>
    </source>
</reference>
<dbReference type="AlphaFoldDB" id="X1U4K0"/>
<accession>X1U4K0</accession>
<evidence type="ECO:0000313" key="1">
    <source>
        <dbReference type="EMBL" id="GAI98541.1"/>
    </source>
</evidence>
<dbReference type="EMBL" id="BARW01023684">
    <property type="protein sequence ID" value="GAI98541.1"/>
    <property type="molecule type" value="Genomic_DNA"/>
</dbReference>
<gene>
    <name evidence="1" type="ORF">S12H4_39223</name>
</gene>